<name>A0ABS8KW10_9HYPH</name>
<dbReference type="RefSeq" id="WP_230551027.1">
    <property type="nucleotide sequence ID" value="NZ_JAJISD010000005.1"/>
</dbReference>
<keyword evidence="2" id="KW-1185">Reference proteome</keyword>
<evidence type="ECO:0000313" key="1">
    <source>
        <dbReference type="EMBL" id="MCC8429828.1"/>
    </source>
</evidence>
<dbReference type="Gene3D" id="3.10.129.10">
    <property type="entry name" value="Hotdog Thioesterase"/>
    <property type="match status" value="2"/>
</dbReference>
<dbReference type="Proteomes" id="UP001198862">
    <property type="component" value="Unassembled WGS sequence"/>
</dbReference>
<reference evidence="1 2" key="1">
    <citation type="submission" date="2021-11" db="EMBL/GenBank/DDBJ databases">
        <authorList>
            <person name="Lee D.-H."/>
            <person name="Kim S.-B."/>
        </authorList>
    </citation>
    <scope>NUCLEOTIDE SEQUENCE [LARGE SCALE GENOMIC DNA]</scope>
    <source>
        <strain evidence="1 2">KCTC 52223</strain>
    </source>
</reference>
<gene>
    <name evidence="1" type="ORF">LJ725_12685</name>
</gene>
<evidence type="ECO:0000313" key="2">
    <source>
        <dbReference type="Proteomes" id="UP001198862"/>
    </source>
</evidence>
<dbReference type="EMBL" id="JAJISD010000005">
    <property type="protein sequence ID" value="MCC8429828.1"/>
    <property type="molecule type" value="Genomic_DNA"/>
</dbReference>
<protein>
    <recommendedName>
        <fullName evidence="3">N-terminal of MaoC-like dehydratase domain-containing protein</fullName>
    </recommendedName>
</protein>
<dbReference type="SUPFAM" id="SSF54637">
    <property type="entry name" value="Thioesterase/thiol ester dehydrase-isomerase"/>
    <property type="match status" value="1"/>
</dbReference>
<sequence length="293" mass="32315">MTANAAPGFDELPVPLALGSTFFHPAIEQVRKFADAVEDPDGWRVGDPSDGLVHPLFLATYVWFPSGFLRRAPGEAGHFELFRERYPHLVGTPFLHSRSTARFCRPFALGRPVRADVAVIAKDRRRGRDFIVMRASFFDADGRALAQFEHACAIRGNGAPSAAAPRPSAPVAAEPGTVLPPRRIEMTLEKSRLFSLPGENHHTDDRRAQALGARVAIPAATMSFAYLSRFAQDQFGEEAWMARGRLDATFTRMLQRDDVLEVGGHRCADVLDLAIRNGRRETVAVAMAGLNRR</sequence>
<proteinExistence type="predicted"/>
<accession>A0ABS8KW10</accession>
<dbReference type="InterPro" id="IPR029069">
    <property type="entry name" value="HotDog_dom_sf"/>
</dbReference>
<organism evidence="1 2">
    <name type="scientific">Reyranella aquatilis</name>
    <dbReference type="NCBI Taxonomy" id="2035356"/>
    <lineage>
        <taxon>Bacteria</taxon>
        <taxon>Pseudomonadati</taxon>
        <taxon>Pseudomonadota</taxon>
        <taxon>Alphaproteobacteria</taxon>
        <taxon>Hyphomicrobiales</taxon>
        <taxon>Reyranellaceae</taxon>
        <taxon>Reyranella</taxon>
    </lineage>
</organism>
<comment type="caution">
    <text evidence="1">The sequence shown here is derived from an EMBL/GenBank/DDBJ whole genome shotgun (WGS) entry which is preliminary data.</text>
</comment>
<evidence type="ECO:0008006" key="3">
    <source>
        <dbReference type="Google" id="ProtNLM"/>
    </source>
</evidence>